<comment type="caution">
    <text evidence="1">The sequence shown here is derived from an EMBL/GenBank/DDBJ whole genome shotgun (WGS) entry which is preliminary data.</text>
</comment>
<evidence type="ECO:0000313" key="2">
    <source>
        <dbReference type="Proteomes" id="UP001597463"/>
    </source>
</evidence>
<dbReference type="Proteomes" id="UP001597463">
    <property type="component" value="Unassembled WGS sequence"/>
</dbReference>
<protein>
    <submittedName>
        <fullName evidence="1">Uncharacterized protein</fullName>
    </submittedName>
</protein>
<proteinExistence type="predicted"/>
<accession>A0ABW5URM3</accession>
<evidence type="ECO:0000313" key="1">
    <source>
        <dbReference type="EMBL" id="MFD2755900.1"/>
    </source>
</evidence>
<gene>
    <name evidence="1" type="ORF">ACFSW6_17660</name>
</gene>
<name>A0ABW5URM3_9BURK</name>
<dbReference type="EMBL" id="JBHUMV010000008">
    <property type="protein sequence ID" value="MFD2755900.1"/>
    <property type="molecule type" value="Genomic_DNA"/>
</dbReference>
<sequence length="101" mass="10314">MFEVIEYQAQAAHFFHARLGTAPVQGGDFAMSCGSANAVQLVGEAGPAVVFLPAARVDGRSSHAVAGVPCPAVPQHFSQSAAGYWALSPAGCPGAATLRQF</sequence>
<reference evidence="2" key="1">
    <citation type="journal article" date="2019" name="Int. J. Syst. Evol. Microbiol.">
        <title>The Global Catalogue of Microorganisms (GCM) 10K type strain sequencing project: providing services to taxonomists for standard genome sequencing and annotation.</title>
        <authorList>
            <consortium name="The Broad Institute Genomics Platform"/>
            <consortium name="The Broad Institute Genome Sequencing Center for Infectious Disease"/>
            <person name="Wu L."/>
            <person name="Ma J."/>
        </authorList>
    </citation>
    <scope>NUCLEOTIDE SEQUENCE [LARGE SCALE GENOMIC DNA]</scope>
    <source>
        <strain evidence="2">TISTR 1906</strain>
    </source>
</reference>
<dbReference type="RefSeq" id="WP_217997562.1">
    <property type="nucleotide sequence ID" value="NZ_BCNT01000001.1"/>
</dbReference>
<organism evidence="1 2">
    <name type="scientific">Comamonas terrae</name>
    <dbReference type="NCBI Taxonomy" id="673548"/>
    <lineage>
        <taxon>Bacteria</taxon>
        <taxon>Pseudomonadati</taxon>
        <taxon>Pseudomonadota</taxon>
        <taxon>Betaproteobacteria</taxon>
        <taxon>Burkholderiales</taxon>
        <taxon>Comamonadaceae</taxon>
        <taxon>Comamonas</taxon>
    </lineage>
</organism>
<keyword evidence="2" id="KW-1185">Reference proteome</keyword>